<evidence type="ECO:0000313" key="5">
    <source>
        <dbReference type="EMBL" id="CAF3920874.1"/>
    </source>
</evidence>
<comment type="caution">
    <text evidence="4">The sequence shown here is derived from an EMBL/GenBank/DDBJ whole genome shotgun (WGS) entry which is preliminary data.</text>
</comment>
<protein>
    <recommendedName>
        <fullName evidence="3">F-box domain-containing protein</fullName>
    </recommendedName>
</protein>
<proteinExistence type="predicted"/>
<dbReference type="SMART" id="SM00256">
    <property type="entry name" value="FBOX"/>
    <property type="match status" value="1"/>
</dbReference>
<feature type="domain" description="F-box" evidence="3">
    <location>
        <begin position="29"/>
        <end position="76"/>
    </location>
</feature>
<feature type="region of interest" description="Disordered" evidence="1">
    <location>
        <begin position="503"/>
        <end position="522"/>
    </location>
</feature>
<keyword evidence="2" id="KW-1133">Transmembrane helix</keyword>
<dbReference type="Gene3D" id="1.20.1280.50">
    <property type="match status" value="1"/>
</dbReference>
<organism evidence="4 6">
    <name type="scientific">Rotaria sordida</name>
    <dbReference type="NCBI Taxonomy" id="392033"/>
    <lineage>
        <taxon>Eukaryota</taxon>
        <taxon>Metazoa</taxon>
        <taxon>Spiralia</taxon>
        <taxon>Gnathifera</taxon>
        <taxon>Rotifera</taxon>
        <taxon>Eurotatoria</taxon>
        <taxon>Bdelloidea</taxon>
        <taxon>Philodinida</taxon>
        <taxon>Philodinidae</taxon>
        <taxon>Rotaria</taxon>
    </lineage>
</organism>
<name>A0A814IH07_9BILA</name>
<accession>A0A814IH07</accession>
<dbReference type="InterPro" id="IPR032675">
    <property type="entry name" value="LRR_dom_sf"/>
</dbReference>
<dbReference type="Proteomes" id="UP000663836">
    <property type="component" value="Unassembled WGS sequence"/>
</dbReference>
<dbReference type="EMBL" id="CAJNOT010000568">
    <property type="protein sequence ID" value="CAF1023354.1"/>
    <property type="molecule type" value="Genomic_DNA"/>
</dbReference>
<dbReference type="Proteomes" id="UP000663864">
    <property type="component" value="Unassembled WGS sequence"/>
</dbReference>
<gene>
    <name evidence="5" type="ORF">JBS370_LOCUS21915</name>
    <name evidence="4" type="ORF">ZHD862_LOCUS13653</name>
</gene>
<dbReference type="SUPFAM" id="SSF81383">
    <property type="entry name" value="F-box domain"/>
    <property type="match status" value="1"/>
</dbReference>
<dbReference type="AlphaFoldDB" id="A0A814IH07"/>
<evidence type="ECO:0000313" key="4">
    <source>
        <dbReference type="EMBL" id="CAF1023354.1"/>
    </source>
</evidence>
<dbReference type="Pfam" id="PF00646">
    <property type="entry name" value="F-box"/>
    <property type="match status" value="1"/>
</dbReference>
<sequence length="522" mass="61358">MENKKRKFNDMQVDANKSNKHLSDNSSISFDPSTIPSICYQLIFQYLPIQSLISVSLTCKTWYNILSSNKFCYSTNTKLALSNENQLIIVSNSKILRHINKIEIGKYECGLSINKSIDFQFHFTSLYFLKLCFISLSPLFITNLFNSISQTLQKLIVAMQPYSISNLNKELSDPITSCLVILSSLHLLPNLIYFFIIVKSSTKIEFDIDKYFKSLTKLEKLIIRQDNYTYKKSRIQQLNSIQYLSNLKYLEWFEMLPNDLRILLSISHLSQLQYIHLENTLITNEILYYLSKIPTINSLKSHRFSPIKSKLNINGFNYLLSLKLTLKELEISTKNINYDELMMIQHPTEADCTEDEYEVHLTSEYVNILQQFIYLKTLSFNKINITRENLDNLLINLAHYNNLKILNLESIYFPSFIVISTIHSLEELSLSYPYNNNGEEYTDKDLFILYSLKNLKVLELYYSMNLSKTIRKQLKDKALKRSQSTTCSNATFEQLEEFFYNNDDDENDYEEKKYDDRRCMKD</sequence>
<evidence type="ECO:0000256" key="1">
    <source>
        <dbReference type="SAM" id="MobiDB-lite"/>
    </source>
</evidence>
<feature type="transmembrane region" description="Helical" evidence="2">
    <location>
        <begin position="125"/>
        <end position="145"/>
    </location>
</feature>
<dbReference type="CDD" id="cd09917">
    <property type="entry name" value="F-box_SF"/>
    <property type="match status" value="1"/>
</dbReference>
<feature type="transmembrane region" description="Helical" evidence="2">
    <location>
        <begin position="174"/>
        <end position="196"/>
    </location>
</feature>
<keyword evidence="2" id="KW-0472">Membrane</keyword>
<keyword evidence="2" id="KW-0812">Transmembrane</keyword>
<dbReference type="InterPro" id="IPR036047">
    <property type="entry name" value="F-box-like_dom_sf"/>
</dbReference>
<evidence type="ECO:0000259" key="3">
    <source>
        <dbReference type="PROSITE" id="PS50181"/>
    </source>
</evidence>
<evidence type="ECO:0000256" key="2">
    <source>
        <dbReference type="SAM" id="Phobius"/>
    </source>
</evidence>
<evidence type="ECO:0000313" key="6">
    <source>
        <dbReference type="Proteomes" id="UP000663864"/>
    </source>
</evidence>
<dbReference type="EMBL" id="CAJOBD010002978">
    <property type="protein sequence ID" value="CAF3920874.1"/>
    <property type="molecule type" value="Genomic_DNA"/>
</dbReference>
<dbReference type="PROSITE" id="PS50181">
    <property type="entry name" value="FBOX"/>
    <property type="match status" value="1"/>
</dbReference>
<reference evidence="4" key="1">
    <citation type="submission" date="2021-02" db="EMBL/GenBank/DDBJ databases">
        <authorList>
            <person name="Nowell W R."/>
        </authorList>
    </citation>
    <scope>NUCLEOTIDE SEQUENCE</scope>
</reference>
<dbReference type="SUPFAM" id="SSF52047">
    <property type="entry name" value="RNI-like"/>
    <property type="match status" value="1"/>
</dbReference>
<feature type="compositionally biased region" description="Basic and acidic residues" evidence="1">
    <location>
        <begin position="510"/>
        <end position="522"/>
    </location>
</feature>
<dbReference type="InterPro" id="IPR001810">
    <property type="entry name" value="F-box_dom"/>
</dbReference>
<dbReference type="Gene3D" id="3.80.10.10">
    <property type="entry name" value="Ribonuclease Inhibitor"/>
    <property type="match status" value="1"/>
</dbReference>